<comment type="caution">
    <text evidence="2">The sequence shown here is derived from an EMBL/GenBank/DDBJ whole genome shotgun (WGS) entry which is preliminary data.</text>
</comment>
<dbReference type="Pfam" id="PF26130">
    <property type="entry name" value="PB1-like"/>
    <property type="match status" value="1"/>
</dbReference>
<evidence type="ECO:0000313" key="3">
    <source>
        <dbReference type="Proteomes" id="UP001341840"/>
    </source>
</evidence>
<dbReference type="Proteomes" id="UP001341840">
    <property type="component" value="Unassembled WGS sequence"/>
</dbReference>
<evidence type="ECO:0000313" key="2">
    <source>
        <dbReference type="EMBL" id="MED6135512.1"/>
    </source>
</evidence>
<protein>
    <recommendedName>
        <fullName evidence="1">PB1-like domain-containing protein</fullName>
    </recommendedName>
</protein>
<dbReference type="InterPro" id="IPR058594">
    <property type="entry name" value="PB1-like_dom_pln"/>
</dbReference>
<feature type="non-terminal residue" evidence="2">
    <location>
        <position position="152"/>
    </location>
</feature>
<proteinExistence type="predicted"/>
<accession>A0ABU6SGJ7</accession>
<keyword evidence="3" id="KW-1185">Reference proteome</keyword>
<evidence type="ECO:0000259" key="1">
    <source>
        <dbReference type="Pfam" id="PF26130"/>
    </source>
</evidence>
<feature type="domain" description="PB1-like" evidence="1">
    <location>
        <begin position="72"/>
        <end position="150"/>
    </location>
</feature>
<organism evidence="2 3">
    <name type="scientific">Stylosanthes scabra</name>
    <dbReference type="NCBI Taxonomy" id="79078"/>
    <lineage>
        <taxon>Eukaryota</taxon>
        <taxon>Viridiplantae</taxon>
        <taxon>Streptophyta</taxon>
        <taxon>Embryophyta</taxon>
        <taxon>Tracheophyta</taxon>
        <taxon>Spermatophyta</taxon>
        <taxon>Magnoliopsida</taxon>
        <taxon>eudicotyledons</taxon>
        <taxon>Gunneridae</taxon>
        <taxon>Pentapetalae</taxon>
        <taxon>rosids</taxon>
        <taxon>fabids</taxon>
        <taxon>Fabales</taxon>
        <taxon>Fabaceae</taxon>
        <taxon>Papilionoideae</taxon>
        <taxon>50 kb inversion clade</taxon>
        <taxon>dalbergioids sensu lato</taxon>
        <taxon>Dalbergieae</taxon>
        <taxon>Pterocarpus clade</taxon>
        <taxon>Stylosanthes</taxon>
    </lineage>
</organism>
<name>A0ABU6SGJ7_9FABA</name>
<sequence length="152" mass="17342">MGTPVELGLQRVSEGLKKVSVTSIEAETLSKKVCLIVEGLEKVNCLSLRSSESQPHFFPSEGLEMGDTFFVVPIFHHRGELVRNPLGELQYANGLVERFEEMDVDHLNFGDMVKLFEFLSYTKYRRVFWEDKNAPEFETGLNRLRGDDGIRA</sequence>
<reference evidence="2 3" key="1">
    <citation type="journal article" date="2023" name="Plants (Basel)">
        <title>Bridging the Gap: Combining Genomics and Transcriptomics Approaches to Understand Stylosanthes scabra, an Orphan Legume from the Brazilian Caatinga.</title>
        <authorList>
            <person name="Ferreira-Neto J.R.C."/>
            <person name="da Silva M.D."/>
            <person name="Binneck E."/>
            <person name="de Melo N.F."/>
            <person name="da Silva R.H."/>
            <person name="de Melo A.L.T.M."/>
            <person name="Pandolfi V."/>
            <person name="Bustamante F.O."/>
            <person name="Brasileiro-Vidal A.C."/>
            <person name="Benko-Iseppon A.M."/>
        </authorList>
    </citation>
    <scope>NUCLEOTIDE SEQUENCE [LARGE SCALE GENOMIC DNA]</scope>
    <source>
        <tissue evidence="2">Leaves</tissue>
    </source>
</reference>
<gene>
    <name evidence="2" type="ORF">PIB30_047269</name>
</gene>
<dbReference type="EMBL" id="JASCZI010060716">
    <property type="protein sequence ID" value="MED6135512.1"/>
    <property type="molecule type" value="Genomic_DNA"/>
</dbReference>